<dbReference type="InterPro" id="IPR019021">
    <property type="entry name" value="Mms22"/>
</dbReference>
<dbReference type="RefSeq" id="XP_013344971.1">
    <property type="nucleotide sequence ID" value="XM_013489517.1"/>
</dbReference>
<dbReference type="Pfam" id="PF09462">
    <property type="entry name" value="Mus7"/>
    <property type="match status" value="1"/>
</dbReference>
<feature type="compositionally biased region" description="Polar residues" evidence="1">
    <location>
        <begin position="158"/>
        <end position="168"/>
    </location>
</feature>
<dbReference type="EMBL" id="KL584756">
    <property type="protein sequence ID" value="KEQ96528.1"/>
    <property type="molecule type" value="Genomic_DNA"/>
</dbReference>
<feature type="region of interest" description="Disordered" evidence="1">
    <location>
        <begin position="334"/>
        <end position="388"/>
    </location>
</feature>
<dbReference type="HOGENOM" id="CLU_000374_2_0_1"/>
<feature type="compositionally biased region" description="Polar residues" evidence="1">
    <location>
        <begin position="115"/>
        <end position="127"/>
    </location>
</feature>
<dbReference type="OMA" id="DNRIDYM"/>
<evidence type="ECO:0008006" key="4">
    <source>
        <dbReference type="Google" id="ProtNLM"/>
    </source>
</evidence>
<gene>
    <name evidence="2" type="ORF">AUEXF2481DRAFT_38797</name>
</gene>
<organism evidence="2 3">
    <name type="scientific">Aureobasidium subglaciale (strain EXF-2481)</name>
    <name type="common">Aureobasidium pullulans var. subglaciale</name>
    <dbReference type="NCBI Taxonomy" id="1043005"/>
    <lineage>
        <taxon>Eukaryota</taxon>
        <taxon>Fungi</taxon>
        <taxon>Dikarya</taxon>
        <taxon>Ascomycota</taxon>
        <taxon>Pezizomycotina</taxon>
        <taxon>Dothideomycetes</taxon>
        <taxon>Dothideomycetidae</taxon>
        <taxon>Dothideales</taxon>
        <taxon>Saccotheciaceae</taxon>
        <taxon>Aureobasidium</taxon>
    </lineage>
</organism>
<feature type="region of interest" description="Disordered" evidence="1">
    <location>
        <begin position="1"/>
        <end position="197"/>
    </location>
</feature>
<feature type="region of interest" description="Disordered" evidence="1">
    <location>
        <begin position="210"/>
        <end position="230"/>
    </location>
</feature>
<feature type="compositionally biased region" description="Polar residues" evidence="1">
    <location>
        <begin position="369"/>
        <end position="384"/>
    </location>
</feature>
<evidence type="ECO:0000313" key="2">
    <source>
        <dbReference type="EMBL" id="KEQ96528.1"/>
    </source>
</evidence>
<feature type="compositionally biased region" description="Basic residues" evidence="1">
    <location>
        <begin position="731"/>
        <end position="746"/>
    </location>
</feature>
<reference evidence="2 3" key="1">
    <citation type="journal article" date="2014" name="BMC Genomics">
        <title>Genome sequencing of four Aureobasidium pullulans varieties: biotechnological potential, stress tolerance, and description of new species.</title>
        <authorList>
            <person name="Gostin Ar C."/>
            <person name="Ohm R.A."/>
            <person name="Kogej T."/>
            <person name="Sonjak S."/>
            <person name="Turk M."/>
            <person name="Zajc J."/>
            <person name="Zalar P."/>
            <person name="Grube M."/>
            <person name="Sun H."/>
            <person name="Han J."/>
            <person name="Sharma A."/>
            <person name="Chiniquy J."/>
            <person name="Ngan C.Y."/>
            <person name="Lipzen A."/>
            <person name="Barry K."/>
            <person name="Grigoriev I.V."/>
            <person name="Gunde-Cimerman N."/>
        </authorList>
    </citation>
    <scope>NUCLEOTIDE SEQUENCE [LARGE SCALE GENOMIC DNA]</scope>
    <source>
        <strain evidence="2 3">EXF-2481</strain>
    </source>
</reference>
<feature type="compositionally biased region" description="Acidic residues" evidence="1">
    <location>
        <begin position="12"/>
        <end position="24"/>
    </location>
</feature>
<dbReference type="GeneID" id="25366200"/>
<dbReference type="OrthoDB" id="2386201at2759"/>
<feature type="compositionally biased region" description="Basic and acidic residues" evidence="1">
    <location>
        <begin position="883"/>
        <end position="907"/>
    </location>
</feature>
<keyword evidence="3" id="KW-1185">Reference proteome</keyword>
<feature type="compositionally biased region" description="Pro residues" evidence="1">
    <location>
        <begin position="502"/>
        <end position="513"/>
    </location>
</feature>
<feature type="region of interest" description="Disordered" evidence="1">
    <location>
        <begin position="2287"/>
        <end position="2308"/>
    </location>
</feature>
<dbReference type="GO" id="GO:0035361">
    <property type="term" value="C:Cul8-RING ubiquitin ligase complex"/>
    <property type="evidence" value="ECO:0007669"/>
    <property type="project" value="TreeGrafter"/>
</dbReference>
<dbReference type="GO" id="GO:0000724">
    <property type="term" value="P:double-strand break repair via homologous recombination"/>
    <property type="evidence" value="ECO:0007669"/>
    <property type="project" value="TreeGrafter"/>
</dbReference>
<feature type="region of interest" description="Disordered" evidence="1">
    <location>
        <begin position="462"/>
        <end position="552"/>
    </location>
</feature>
<evidence type="ECO:0000313" key="3">
    <source>
        <dbReference type="Proteomes" id="UP000030641"/>
    </source>
</evidence>
<feature type="compositionally biased region" description="Low complexity" evidence="1">
    <location>
        <begin position="30"/>
        <end position="42"/>
    </location>
</feature>
<feature type="region of interest" description="Disordered" evidence="1">
    <location>
        <begin position="821"/>
        <end position="908"/>
    </location>
</feature>
<feature type="compositionally biased region" description="Basic and acidic residues" evidence="1">
    <location>
        <begin position="344"/>
        <end position="368"/>
    </location>
</feature>
<dbReference type="Proteomes" id="UP000030641">
    <property type="component" value="Unassembled WGS sequence"/>
</dbReference>
<dbReference type="InParanoid" id="A0A074YFD9"/>
<feature type="region of interest" description="Disordered" evidence="1">
    <location>
        <begin position="575"/>
        <end position="615"/>
    </location>
</feature>
<dbReference type="GO" id="GO:0005634">
    <property type="term" value="C:nucleus"/>
    <property type="evidence" value="ECO:0007669"/>
    <property type="project" value="InterPro"/>
</dbReference>
<sequence length="2322" mass="259790">MSEWRDRGYVPDSDEDDLVRDELEDFHSNTQPTTTTTRPQRQASVELLGDSGADNAQHEVPGLQEESAGPPTNAPRYWEPITSPITERHEPPRRGLQRAPSPTLSLPEAPEDSTHQSVEPSHQTLTHTARHVPRATQLQPSAGQPIVLITQHRRAQSPPDSTNMNARTYSRKLKPGALKSIKSIKSTPSARHEEEKHDDFMDIDALLAGDSTTQQAPPPSAPLVAPSRTERRWSVSSSDLSDVDMQLLSSPQPFFAHFESTARTNESIPTLTSQPVATHLESAIDALSEQHLAALAAHQPRRNLRTRKAIQLHPYLIEIEQYRRSLKARGLRPIQLATNSQRPRAQDDSQDAEFRQEESQPRHQRAADTQESTPPDSSAASTHIQPPRLDLTDLMLDDGDEFPDLDAAIRRHVIAGTQVGHKRRKTLQTPHAEQHDGTLSRSTSRAIGKLRFLNLTRAHTSALNPDLLPPSPPRTSSPANVEPNSAAPPRFRLPHGLTPADVPTPFPSSPEPPVTTSVGRSRHVIISSDTDSASQADAFADASSASGSDKDDRHLMRMQRRIRGVLPASYLKLDRQIRPPSPPTAVSEVQTETPRPTAPVRGVAQRRVTSHSATPARQTSYVVFSDNTESDSSLRELSDPRLLQTTLPSPVDGRLSGHHFATNDVDEHDEIDEMFPTGERSRFRLPAGHKKQARLTDTFGFASKHPASSKSHARHKRAAPVPSIAGESKSHLKTAGKANRRVARKKPQKLSILDVAASVESKSPRAAPKPQFVRLAARQARNRPDHGRHNPSNKSIRLATRGDTQDALSPLVAWRAGDLERTWNPPIPRSAHSVGNADEGSTCDRLGTQDGQQASRSIQARRRRPAQPRPLPGTKPVQPGSDNARKRLASREKQANQRSLLERDHRMRPAQLETIARFTRHNLDPLTFAAPPSRLMEIFARDRGQQSASSYRLERFLKDQDPLPEAASGQVQEPDTTMTGTAGAANGPRSRKRLARRLDTETARFRQPDEPLPLDNPSVSVTHLGAVDETHAAVEEVLQGLGSFGTRYPTDFDVRPLEVGTYFASSTFVGSGDFHDSLTLRDRNLDVPAGHITLEVPGHSLHWSAWDEDVSTGLGIILAACTEDLQAVGEFESADMRRTAIEDASARFTYLLRSTVRYLSGCLHFLDPIDRSSCVNRLARFIDSFLEMMDAESVVLKMHSDTRNNVDHLVVDSLLYLLCLTAQSACISHHPAIDGGMQRRLVDKCVSLSKKVITTALPPKFTALRNFLDSHREHAQRNSGIQERDIAVKSILIVNHVLDTTEADVKLSGILSAHLGYAIESTCNIHSIDQIWYDALAVQPLLELDAKGIYRAGSRFRVTNDNWDLIKSLLQRMFTLYPATSKVRGPNLNDYIRACLARVYHLITRWSWRRCEVALGTIYDFFAKNGLSQLHREEGKGSPRFLEDLDKDPTIELEASDCAFHIFLKLLVVGLRGLQEDLPKNKVRGFAWRFIPNHGRTYRKDQEVTHVALDALRNHHDLLCTLYWVMPSGCGPRLQMIKDLVDHSNSHREACRLSVHAWGTLARYQLSQVEHFKDIEYMASWFKDMIATTVSQYRFARSEAEAQYTAERSKGSFLITPEMLESTITVNQQSIFAILQALLLAIRNAIRVTKSWPAVVSLVEQSNVVDVLSLFDMEQPRLSVAIIQTLDVVEELLAAKARLCRPMQQESQPGSDDSQDYGDWSFMDQVVEEKSDAVEPKASKVNFLQEPVAGLLSTCFGSDKSPDDALLKKVVDVWVAVADRSVKDGAHDWSSYVDTYSTKSWFQLRETEQRHKYTCYFLAAVIESDRSSLHDHRNLFMKAWFISLFERESMLKFQHRFTASLLEKATTEPLLRNLPFAADHRTGEYHITMVELRQRRISLIASILSNMHSSTISLPTHTVMETRREYADMLKAAMQYMRRTYEQLERLIGRLGGLSHESTQGAYVSFVHDIVSLMQQYTSDLCPVDPFFVDSSAFPLPVDDPTYVKAKLKSYVFKLEDSRARKQLAVFVQTVSQRSASENKQQYLYKQVHEALTGRSSRLLREVLFTSIFPAYITCSATSTDGWVLATTLMEASAVVFDNVICDLDTQDENSMDGDVHAITHMLIAAYRFATSMPDRPTSKDIGSLRLLAAIFSLAENSLTFVDYVYRSRGKASMAKGLLKGFMTMGDQLSNRIMDPSADDYDVGLTTPAAQSSEGIHCPWQDTLSFATRSLSDSLARGPQRPWETDLQSLEVESMRVVAATEMFKRSYEFVMGCEYVPVARAVDEIESDADDEAEEDEQETRRHELDEMTRGIRGLGWGRLL</sequence>
<protein>
    <recommendedName>
        <fullName evidence="4">Mus7/MMS22 family-domain-containing protein</fullName>
    </recommendedName>
</protein>
<dbReference type="STRING" id="1043005.A0A074YFD9"/>
<feature type="region of interest" description="Disordered" evidence="1">
    <location>
        <begin position="420"/>
        <end position="444"/>
    </location>
</feature>
<accession>A0A074YFD9</accession>
<feature type="compositionally biased region" description="Acidic residues" evidence="1">
    <location>
        <begin position="2287"/>
        <end position="2299"/>
    </location>
</feature>
<evidence type="ECO:0000256" key="1">
    <source>
        <dbReference type="SAM" id="MobiDB-lite"/>
    </source>
</evidence>
<dbReference type="GO" id="GO:0031297">
    <property type="term" value="P:replication fork processing"/>
    <property type="evidence" value="ECO:0007669"/>
    <property type="project" value="InterPro"/>
</dbReference>
<proteinExistence type="predicted"/>
<dbReference type="PANTHER" id="PTHR28122">
    <property type="entry name" value="E3 UBIQUITIN-PROTEIN LIGASE SUBSTRATE RECEPTOR MMS22"/>
    <property type="match status" value="1"/>
</dbReference>
<feature type="region of interest" description="Disordered" evidence="1">
    <location>
        <begin position="779"/>
        <end position="804"/>
    </location>
</feature>
<feature type="compositionally biased region" description="Low complexity" evidence="1">
    <location>
        <begin position="527"/>
        <end position="547"/>
    </location>
</feature>
<feature type="region of interest" description="Disordered" evidence="1">
    <location>
        <begin position="702"/>
        <end position="746"/>
    </location>
</feature>
<feature type="compositionally biased region" description="Low complexity" evidence="1">
    <location>
        <begin position="976"/>
        <end position="987"/>
    </location>
</feature>
<dbReference type="PANTHER" id="PTHR28122:SF1">
    <property type="entry name" value="E3 UBIQUITIN-PROTEIN LIGASE SUBSTRATE RECEPTOR MMS22"/>
    <property type="match status" value="1"/>
</dbReference>
<feature type="region of interest" description="Disordered" evidence="1">
    <location>
        <begin position="957"/>
        <end position="992"/>
    </location>
</feature>
<name>A0A074YFD9_AURSE</name>